<accession>A0A151K1D7</accession>
<evidence type="ECO:0000313" key="1">
    <source>
        <dbReference type="EMBL" id="KYM76815.1"/>
    </source>
</evidence>
<organism evidence="2 3">
    <name type="scientific">Atta colombica</name>
    <dbReference type="NCBI Taxonomy" id="520822"/>
    <lineage>
        <taxon>Eukaryota</taxon>
        <taxon>Metazoa</taxon>
        <taxon>Ecdysozoa</taxon>
        <taxon>Arthropoda</taxon>
        <taxon>Hexapoda</taxon>
        <taxon>Insecta</taxon>
        <taxon>Pterygota</taxon>
        <taxon>Neoptera</taxon>
        <taxon>Endopterygota</taxon>
        <taxon>Hymenoptera</taxon>
        <taxon>Apocrita</taxon>
        <taxon>Aculeata</taxon>
        <taxon>Formicoidea</taxon>
        <taxon>Formicidae</taxon>
        <taxon>Myrmicinae</taxon>
        <taxon>Atta</taxon>
    </lineage>
</organism>
<dbReference type="EMBL" id="KQ976716">
    <property type="protein sequence ID" value="KYM76815.1"/>
    <property type="molecule type" value="Genomic_DNA"/>
</dbReference>
<evidence type="ECO:0000313" key="3">
    <source>
        <dbReference type="Proteomes" id="UP000078540"/>
    </source>
</evidence>
<evidence type="ECO:0000313" key="2">
    <source>
        <dbReference type="EMBL" id="KYN45474.1"/>
    </source>
</evidence>
<dbReference type="STRING" id="520822.A0A151K1D7"/>
<protein>
    <submittedName>
        <fullName evidence="2">Uncharacterized protein</fullName>
    </submittedName>
</protein>
<proteinExistence type="predicted"/>
<reference evidence="2 3" key="1">
    <citation type="submission" date="2015-09" db="EMBL/GenBank/DDBJ databases">
        <title>Atta colombica WGS genome.</title>
        <authorList>
            <person name="Nygaard S."/>
            <person name="Hu H."/>
            <person name="Boomsma J."/>
            <person name="Zhang G."/>
        </authorList>
    </citation>
    <scope>NUCLEOTIDE SEQUENCE [LARGE SCALE GENOMIC DNA]</scope>
    <source>
        <strain evidence="2">Treedump-2</strain>
        <tissue evidence="2">Whole body</tissue>
    </source>
</reference>
<gene>
    <name evidence="2" type="ORF">ALC53_00032</name>
    <name evidence="1" type="ORF">ALC53_12704</name>
</gene>
<dbReference type="Proteomes" id="UP000078540">
    <property type="component" value="Unassembled WGS sequence"/>
</dbReference>
<name>A0A151K1D7_9HYME</name>
<sequence>MSSVINVLQSRKIHFKGSSCDNRLNELCTYMNQLPVDTICLLPTKILKDKDDKVLETVDIERVIAITIGAKIMIRRNIERVFSGQVYVDLSRVSTLEGLHLLNFNPVSIKVNSGAIVEYNRLRFVFKVQLP</sequence>
<keyword evidence="3" id="KW-1185">Reference proteome</keyword>
<dbReference type="AlphaFoldDB" id="A0A151K1D7"/>
<dbReference type="EMBL" id="LKEW01001112">
    <property type="protein sequence ID" value="KYN45474.1"/>
    <property type="molecule type" value="Genomic_DNA"/>
</dbReference>